<reference evidence="1" key="2">
    <citation type="journal article" date="2015" name="Fish Shellfish Immunol.">
        <title>Early steps in the European eel (Anguilla anguilla)-Vibrio vulnificus interaction in the gills: Role of the RtxA13 toxin.</title>
        <authorList>
            <person name="Callol A."/>
            <person name="Pajuelo D."/>
            <person name="Ebbesson L."/>
            <person name="Teles M."/>
            <person name="MacKenzie S."/>
            <person name="Amaro C."/>
        </authorList>
    </citation>
    <scope>NUCLEOTIDE SEQUENCE</scope>
</reference>
<sequence>MEIFPLISIRISTPHACEQYFILRLNTSFC</sequence>
<evidence type="ECO:0000313" key="1">
    <source>
        <dbReference type="EMBL" id="JAH58504.1"/>
    </source>
</evidence>
<protein>
    <submittedName>
        <fullName evidence="1">Uncharacterized protein</fullName>
    </submittedName>
</protein>
<accession>A0A0E9TXU5</accession>
<dbReference type="EMBL" id="GBXM01050073">
    <property type="protein sequence ID" value="JAH58504.1"/>
    <property type="molecule type" value="Transcribed_RNA"/>
</dbReference>
<proteinExistence type="predicted"/>
<reference evidence="1" key="1">
    <citation type="submission" date="2014-11" db="EMBL/GenBank/DDBJ databases">
        <authorList>
            <person name="Amaro Gonzalez C."/>
        </authorList>
    </citation>
    <scope>NUCLEOTIDE SEQUENCE</scope>
</reference>
<name>A0A0E9TXU5_ANGAN</name>
<dbReference type="AlphaFoldDB" id="A0A0E9TXU5"/>
<organism evidence="1">
    <name type="scientific">Anguilla anguilla</name>
    <name type="common">European freshwater eel</name>
    <name type="synonym">Muraena anguilla</name>
    <dbReference type="NCBI Taxonomy" id="7936"/>
    <lineage>
        <taxon>Eukaryota</taxon>
        <taxon>Metazoa</taxon>
        <taxon>Chordata</taxon>
        <taxon>Craniata</taxon>
        <taxon>Vertebrata</taxon>
        <taxon>Euteleostomi</taxon>
        <taxon>Actinopterygii</taxon>
        <taxon>Neopterygii</taxon>
        <taxon>Teleostei</taxon>
        <taxon>Anguilliformes</taxon>
        <taxon>Anguillidae</taxon>
        <taxon>Anguilla</taxon>
    </lineage>
</organism>